<dbReference type="InterPro" id="IPR013708">
    <property type="entry name" value="Shikimate_DH-bd_N"/>
</dbReference>
<keyword evidence="3 8" id="KW-0028">Amino-acid biosynthesis</keyword>
<evidence type="ECO:0000259" key="12">
    <source>
        <dbReference type="Pfam" id="PF18317"/>
    </source>
</evidence>
<comment type="catalytic activity">
    <reaction evidence="7 8">
        <text>shikimate + NADP(+) = 3-dehydroshikimate + NADPH + H(+)</text>
        <dbReference type="Rhea" id="RHEA:17737"/>
        <dbReference type="ChEBI" id="CHEBI:15378"/>
        <dbReference type="ChEBI" id="CHEBI:16630"/>
        <dbReference type="ChEBI" id="CHEBI:36208"/>
        <dbReference type="ChEBI" id="CHEBI:57783"/>
        <dbReference type="ChEBI" id="CHEBI:58349"/>
        <dbReference type="EC" id="1.1.1.25"/>
    </reaction>
</comment>
<feature type="binding site" evidence="8">
    <location>
        <position position="247"/>
    </location>
    <ligand>
        <name>NADP(+)</name>
        <dbReference type="ChEBI" id="CHEBI:58349"/>
    </ligand>
</feature>
<dbReference type="GO" id="GO:0009423">
    <property type="term" value="P:chorismate biosynthetic process"/>
    <property type="evidence" value="ECO:0007669"/>
    <property type="project" value="UniProtKB-UniRule"/>
</dbReference>
<evidence type="ECO:0000256" key="5">
    <source>
        <dbReference type="ARBA" id="ARBA00023002"/>
    </source>
</evidence>
<evidence type="ECO:0000259" key="10">
    <source>
        <dbReference type="Pfam" id="PF01488"/>
    </source>
</evidence>
<feature type="binding site" evidence="8">
    <location>
        <position position="70"/>
    </location>
    <ligand>
        <name>shikimate</name>
        <dbReference type="ChEBI" id="CHEBI:36208"/>
    </ligand>
</feature>
<dbReference type="Gene3D" id="3.40.50.10860">
    <property type="entry name" value="Leucine Dehydrogenase, chain A, domain 1"/>
    <property type="match status" value="1"/>
</dbReference>
<dbReference type="GO" id="GO:0019632">
    <property type="term" value="P:shikimate metabolic process"/>
    <property type="evidence" value="ECO:0007669"/>
    <property type="project" value="InterPro"/>
</dbReference>
<dbReference type="HAMAP" id="MF_00222">
    <property type="entry name" value="Shikimate_DH_AroE"/>
    <property type="match status" value="1"/>
</dbReference>
<dbReference type="SUPFAM" id="SSF51735">
    <property type="entry name" value="NAD(P)-binding Rossmann-fold domains"/>
    <property type="match status" value="1"/>
</dbReference>
<dbReference type="Pfam" id="PF01488">
    <property type="entry name" value="Shikimate_DH"/>
    <property type="match status" value="1"/>
</dbReference>
<evidence type="ECO:0000256" key="3">
    <source>
        <dbReference type="ARBA" id="ARBA00022605"/>
    </source>
</evidence>
<feature type="domain" description="Quinate/shikimate 5-dehydrogenase/glutamyl-tRNA reductase" evidence="10">
    <location>
        <begin position="128"/>
        <end position="198"/>
    </location>
</feature>
<feature type="binding site" evidence="8">
    <location>
        <position position="223"/>
    </location>
    <ligand>
        <name>shikimate</name>
        <dbReference type="ChEBI" id="CHEBI:36208"/>
    </ligand>
</feature>
<evidence type="ECO:0000256" key="8">
    <source>
        <dbReference type="HAMAP-Rule" id="MF_00222"/>
    </source>
</evidence>
<dbReference type="UniPathway" id="UPA00053">
    <property type="reaction ID" value="UER00087"/>
</dbReference>
<dbReference type="NCBIfam" id="NF001310">
    <property type="entry name" value="PRK00258.1-2"/>
    <property type="match status" value="1"/>
</dbReference>
<keyword evidence="9" id="KW-0472">Membrane</keyword>
<reference evidence="13" key="1">
    <citation type="journal article" date="2005" name="Gene">
        <title>Comparative analysis of two genomic regions among four strains of Buchnera aphidicola, primary endosymbiont of aphids.</title>
        <authorList>
            <person name="Perez-Brocal V."/>
            <person name="Latorre A."/>
            <person name="Gil R."/>
            <person name="Moya A."/>
        </authorList>
    </citation>
    <scope>NUCLEOTIDE SEQUENCE</scope>
</reference>
<evidence type="ECO:0000313" key="13">
    <source>
        <dbReference type="EMBL" id="AAW72678.1"/>
    </source>
</evidence>
<feature type="binding site" evidence="8">
    <location>
        <position position="254"/>
    </location>
    <ligand>
        <name>shikimate</name>
        <dbReference type="ChEBI" id="CHEBI:36208"/>
    </ligand>
</feature>
<dbReference type="GO" id="GO:0050661">
    <property type="term" value="F:NADP binding"/>
    <property type="evidence" value="ECO:0007669"/>
    <property type="project" value="InterPro"/>
</dbReference>
<dbReference type="SUPFAM" id="SSF53223">
    <property type="entry name" value="Aminoacid dehydrogenase-like, N-terminal domain"/>
    <property type="match status" value="1"/>
</dbReference>
<feature type="binding site" evidence="8">
    <location>
        <begin position="158"/>
        <end position="163"/>
    </location>
    <ligand>
        <name>NADP(+)</name>
        <dbReference type="ChEBI" id="CHEBI:58349"/>
    </ligand>
</feature>
<feature type="binding site" evidence="8">
    <location>
        <begin position="23"/>
        <end position="25"/>
    </location>
    <ligand>
        <name>shikimate</name>
        <dbReference type="ChEBI" id="CHEBI:36208"/>
    </ligand>
</feature>
<comment type="caution">
    <text evidence="8">Lacks conserved residue(s) required for the propagation of feature annotation.</text>
</comment>
<comment type="similarity">
    <text evidence="8">Belongs to the shikimate dehydrogenase family.</text>
</comment>
<evidence type="ECO:0000259" key="11">
    <source>
        <dbReference type="Pfam" id="PF08501"/>
    </source>
</evidence>
<keyword evidence="5 8" id="KW-0560">Oxidoreductase</keyword>
<dbReference type="InterPro" id="IPR036291">
    <property type="entry name" value="NAD(P)-bd_dom_sf"/>
</dbReference>
<dbReference type="GO" id="GO:0004764">
    <property type="term" value="F:shikimate 3-dehydrogenase (NADP+) activity"/>
    <property type="evidence" value="ECO:0007669"/>
    <property type="project" value="UniProtKB-UniRule"/>
</dbReference>
<dbReference type="EC" id="1.1.1.25" evidence="2 8"/>
<accession>Q5EU83</accession>
<evidence type="ECO:0000256" key="1">
    <source>
        <dbReference type="ARBA" id="ARBA00004871"/>
    </source>
</evidence>
<sequence>MQNSKYCEKKIHIALFGNPIEHSLSPLIHKNFSKEIKINYNYNSFLCTKSNFFVIVKNFFQNGGFGCNITVPFKKKSFQISNKNTKYVKISNSVNVLKKSSNNNIIGYNTDGIGLIYDLNRLKYITENSFILILGSGGAVYSIVYHLLKKKCCIFILNRTISKSCILVNKFKKFGKIFVFDKNLYTKKFDIIINATSCGLYNFSPKFPKNLIFPNTKCYDISYSKNKKLTPFLSTCRDLGSRKYSDGLGMLVAQAAYSCYIWFNILPNIKKNINLLKSII</sequence>
<keyword evidence="6 8" id="KW-0057">Aromatic amino acid biosynthesis</keyword>
<dbReference type="InterPro" id="IPR041121">
    <property type="entry name" value="SDH_C"/>
</dbReference>
<feature type="domain" description="Shikimate dehydrogenase substrate binding N-terminal" evidence="11">
    <location>
        <begin position="15"/>
        <end position="97"/>
    </location>
</feature>
<feature type="domain" description="SDH C-terminal" evidence="12">
    <location>
        <begin position="247"/>
        <end position="270"/>
    </location>
</feature>
<dbReference type="GO" id="GO:0008652">
    <property type="term" value="P:amino acid biosynthetic process"/>
    <property type="evidence" value="ECO:0007669"/>
    <property type="project" value="UniProtKB-KW"/>
</dbReference>
<dbReference type="EMBL" id="AY744382">
    <property type="protein sequence ID" value="AAW72678.1"/>
    <property type="molecule type" value="Genomic_DNA"/>
</dbReference>
<feature type="binding site" evidence="8">
    <location>
        <position position="111"/>
    </location>
    <ligand>
        <name>shikimate</name>
        <dbReference type="ChEBI" id="CHEBI:36208"/>
    </ligand>
</feature>
<evidence type="ECO:0000256" key="6">
    <source>
        <dbReference type="ARBA" id="ARBA00023141"/>
    </source>
</evidence>
<dbReference type="InterPro" id="IPR011342">
    <property type="entry name" value="Shikimate_DH"/>
</dbReference>
<dbReference type="SMR" id="Q5EU83"/>
<feature type="binding site" evidence="8">
    <location>
        <position position="95"/>
    </location>
    <ligand>
        <name>shikimate</name>
        <dbReference type="ChEBI" id="CHEBI:36208"/>
    </ligand>
</feature>
<feature type="transmembrane region" description="Helical" evidence="9">
    <location>
        <begin position="130"/>
        <end position="148"/>
    </location>
</feature>
<evidence type="ECO:0000256" key="4">
    <source>
        <dbReference type="ARBA" id="ARBA00022857"/>
    </source>
</evidence>
<comment type="subunit">
    <text evidence="8">Homodimer.</text>
</comment>
<evidence type="ECO:0000256" key="2">
    <source>
        <dbReference type="ARBA" id="ARBA00012962"/>
    </source>
</evidence>
<dbReference type="InterPro" id="IPR006151">
    <property type="entry name" value="Shikm_DH/Glu-tRNA_Rdtase"/>
</dbReference>
<dbReference type="GO" id="GO:0009073">
    <property type="term" value="P:aromatic amino acid family biosynthetic process"/>
    <property type="evidence" value="ECO:0007669"/>
    <property type="project" value="UniProtKB-KW"/>
</dbReference>
<feature type="binding site" evidence="8">
    <location>
        <position position="221"/>
    </location>
    <ligand>
        <name>NADP(+)</name>
        <dbReference type="ChEBI" id="CHEBI:58349"/>
    </ligand>
</feature>
<dbReference type="CDD" id="cd01065">
    <property type="entry name" value="NAD_bind_Shikimate_DH"/>
    <property type="match status" value="1"/>
</dbReference>
<keyword evidence="9" id="KW-1133">Transmembrane helix</keyword>
<evidence type="ECO:0000256" key="9">
    <source>
        <dbReference type="SAM" id="Phobius"/>
    </source>
</evidence>
<dbReference type="InterPro" id="IPR046346">
    <property type="entry name" value="Aminoacid_DH-like_N_sf"/>
</dbReference>
<dbReference type="Gene3D" id="3.40.50.720">
    <property type="entry name" value="NAD(P)-binding Rossmann-like Domain"/>
    <property type="match status" value="1"/>
</dbReference>
<dbReference type="PANTHER" id="PTHR21089:SF1">
    <property type="entry name" value="BIFUNCTIONAL 3-DEHYDROQUINATE DEHYDRATASE_SHIKIMATE DEHYDROGENASE, CHLOROPLASTIC"/>
    <property type="match status" value="1"/>
</dbReference>
<name>Q5EU83_9GAMM</name>
<dbReference type="PANTHER" id="PTHR21089">
    <property type="entry name" value="SHIKIMATE DEHYDROGENASE"/>
    <property type="match status" value="1"/>
</dbReference>
<feature type="binding site" evidence="8">
    <location>
        <begin position="135"/>
        <end position="139"/>
    </location>
    <ligand>
        <name>NADP(+)</name>
        <dbReference type="ChEBI" id="CHEBI:58349"/>
    </ligand>
</feature>
<dbReference type="OMA" id="FGNPIKH"/>
<comment type="pathway">
    <text evidence="1 8">Metabolic intermediate biosynthesis; chorismate biosynthesis; chorismate from D-erythrose 4-phosphate and phosphoenolpyruvate: step 4/7.</text>
</comment>
<dbReference type="InterPro" id="IPR022893">
    <property type="entry name" value="Shikimate_DH_fam"/>
</dbReference>
<dbReference type="Pfam" id="PF08501">
    <property type="entry name" value="Shikimate_dh_N"/>
    <property type="match status" value="1"/>
</dbReference>
<keyword evidence="4 8" id="KW-0521">NADP</keyword>
<organism evidence="13">
    <name type="scientific">Buchnera aphidicola</name>
    <name type="common">Cinara cedri</name>
    <dbReference type="NCBI Taxonomy" id="261318"/>
    <lineage>
        <taxon>Bacteria</taxon>
        <taxon>Pseudomonadati</taxon>
        <taxon>Pseudomonadota</taxon>
        <taxon>Gammaproteobacteria</taxon>
        <taxon>Enterobacterales</taxon>
        <taxon>Erwiniaceae</taxon>
        <taxon>Buchnera</taxon>
    </lineage>
</organism>
<proteinExistence type="inferred from homology"/>
<keyword evidence="9" id="KW-0812">Transmembrane</keyword>
<feature type="active site" description="Proton acceptor" evidence="8">
    <location>
        <position position="74"/>
    </location>
</feature>
<gene>
    <name evidence="8 13" type="primary">aroE</name>
</gene>
<comment type="function">
    <text evidence="8">Involved in the biosynthesis of the chorismate, which leads to the biosynthesis of aromatic amino acids. Catalyzes the reversible NADPH linked reduction of 3-dehydroshikimate (DHSA) to yield shikimate (SA).</text>
</comment>
<dbReference type="NCBIfam" id="TIGR00507">
    <property type="entry name" value="aroE"/>
    <property type="match status" value="1"/>
</dbReference>
<dbReference type="Pfam" id="PF18317">
    <property type="entry name" value="SDH_C"/>
    <property type="match status" value="1"/>
</dbReference>
<dbReference type="AlphaFoldDB" id="Q5EU83"/>
<evidence type="ECO:0000256" key="7">
    <source>
        <dbReference type="ARBA" id="ARBA00049442"/>
    </source>
</evidence>
<protein>
    <recommendedName>
        <fullName evidence="2 8">Shikimate dehydrogenase (NADP(+))</fullName>
        <shortName evidence="8">SDH</shortName>
        <ecNumber evidence="2 8">1.1.1.25</ecNumber>
    </recommendedName>
</protein>
<dbReference type="GO" id="GO:0005829">
    <property type="term" value="C:cytosol"/>
    <property type="evidence" value="ECO:0007669"/>
    <property type="project" value="TreeGrafter"/>
</dbReference>